<organism evidence="1 2">
    <name type="scientific">Streptomyces carpinensis</name>
    <dbReference type="NCBI Taxonomy" id="66369"/>
    <lineage>
        <taxon>Bacteria</taxon>
        <taxon>Bacillati</taxon>
        <taxon>Actinomycetota</taxon>
        <taxon>Actinomycetes</taxon>
        <taxon>Kitasatosporales</taxon>
        <taxon>Streptomycetaceae</taxon>
        <taxon>Streptomyces</taxon>
    </lineage>
</organism>
<accession>A0ABV1WFS8</accession>
<name>A0ABV1WFS8_9ACTN</name>
<comment type="caution">
    <text evidence="1">The sequence shown here is derived from an EMBL/GenBank/DDBJ whole genome shotgun (WGS) entry which is preliminary data.</text>
</comment>
<proteinExistence type="predicted"/>
<dbReference type="EMBL" id="JBEPCU010001057">
    <property type="protein sequence ID" value="MER6982507.1"/>
    <property type="molecule type" value="Genomic_DNA"/>
</dbReference>
<reference evidence="1 2" key="1">
    <citation type="submission" date="2024-06" db="EMBL/GenBank/DDBJ databases">
        <title>The Natural Products Discovery Center: Release of the First 8490 Sequenced Strains for Exploring Actinobacteria Biosynthetic Diversity.</title>
        <authorList>
            <person name="Kalkreuter E."/>
            <person name="Kautsar S.A."/>
            <person name="Yang D."/>
            <person name="Bader C.D."/>
            <person name="Teijaro C.N."/>
            <person name="Fluegel L."/>
            <person name="Davis C.M."/>
            <person name="Simpson J.R."/>
            <person name="Lauterbach L."/>
            <person name="Steele A.D."/>
            <person name="Gui C."/>
            <person name="Meng S."/>
            <person name="Li G."/>
            <person name="Viehrig K."/>
            <person name="Ye F."/>
            <person name="Su P."/>
            <person name="Kiefer A.F."/>
            <person name="Nichols A."/>
            <person name="Cepeda A.J."/>
            <person name="Yan W."/>
            <person name="Fan B."/>
            <person name="Jiang Y."/>
            <person name="Adhikari A."/>
            <person name="Zheng C.-J."/>
            <person name="Schuster L."/>
            <person name="Cowan T.M."/>
            <person name="Smanski M.J."/>
            <person name="Chevrette M.G."/>
            <person name="De Carvalho L.P.S."/>
            <person name="Shen B."/>
        </authorList>
    </citation>
    <scope>NUCLEOTIDE SEQUENCE [LARGE SCALE GENOMIC DNA]</scope>
    <source>
        <strain evidence="1 2">NPDC000634</strain>
    </source>
</reference>
<evidence type="ECO:0000313" key="2">
    <source>
        <dbReference type="Proteomes" id="UP001458415"/>
    </source>
</evidence>
<feature type="non-terminal residue" evidence="1">
    <location>
        <position position="1"/>
    </location>
</feature>
<sequence length="190" mass="21102">RVRGTAHTGAASLLPNRGWLLPWPADANEALTYLSLSVGVPFSWRHQLPLFHFEYLIYTFVLAGDHEGEIWRYEIAPDAWDAVRAAPSLAALFTEWAKGLAAGVVYLNDLDGFLAVGERSHGRRDVDVLLERTPTLDPLAFPVSMPDQPLLRERQVACGVDMSCVGADRRFERFEALNEEIDAVRASLGV</sequence>
<dbReference type="Proteomes" id="UP001458415">
    <property type="component" value="Unassembled WGS sequence"/>
</dbReference>
<protein>
    <submittedName>
        <fullName evidence="1">Uncharacterized protein</fullName>
    </submittedName>
</protein>
<keyword evidence="2" id="KW-1185">Reference proteome</keyword>
<evidence type="ECO:0000313" key="1">
    <source>
        <dbReference type="EMBL" id="MER6982507.1"/>
    </source>
</evidence>
<gene>
    <name evidence="1" type="ORF">ABT317_37465</name>
</gene>